<evidence type="ECO:0000313" key="1">
    <source>
        <dbReference type="EMBL" id="MPN07177.1"/>
    </source>
</evidence>
<organism evidence="1">
    <name type="scientific">bioreactor metagenome</name>
    <dbReference type="NCBI Taxonomy" id="1076179"/>
    <lineage>
        <taxon>unclassified sequences</taxon>
        <taxon>metagenomes</taxon>
        <taxon>ecological metagenomes</taxon>
    </lineage>
</organism>
<dbReference type="AlphaFoldDB" id="A0A645EZ11"/>
<protein>
    <submittedName>
        <fullName evidence="1">Uncharacterized protein</fullName>
    </submittedName>
</protein>
<gene>
    <name evidence="1" type="ORF">SDC9_154443</name>
</gene>
<reference evidence="1" key="1">
    <citation type="submission" date="2019-08" db="EMBL/GenBank/DDBJ databases">
        <authorList>
            <person name="Kucharzyk K."/>
            <person name="Murdoch R.W."/>
            <person name="Higgins S."/>
            <person name="Loffler F."/>
        </authorList>
    </citation>
    <scope>NUCLEOTIDE SEQUENCE</scope>
</reference>
<name>A0A645EZ11_9ZZZZ</name>
<proteinExistence type="predicted"/>
<dbReference type="EMBL" id="VSSQ01053139">
    <property type="protein sequence ID" value="MPN07177.1"/>
    <property type="molecule type" value="Genomic_DNA"/>
</dbReference>
<comment type="caution">
    <text evidence="1">The sequence shown here is derived from an EMBL/GenBank/DDBJ whole genome shotgun (WGS) entry which is preliminary data.</text>
</comment>
<accession>A0A645EZ11</accession>
<sequence length="32" mass="3301">MPITDTESDIITAVAISLIGTRRSGSALLKGI</sequence>